<evidence type="ECO:0000256" key="1">
    <source>
        <dbReference type="SAM" id="MobiDB-lite"/>
    </source>
</evidence>
<evidence type="ECO:0000313" key="3">
    <source>
        <dbReference type="Proteomes" id="UP000264141"/>
    </source>
</evidence>
<name>A0A3D1JCS8_9CHLR</name>
<feature type="compositionally biased region" description="Pro residues" evidence="1">
    <location>
        <begin position="48"/>
        <end position="66"/>
    </location>
</feature>
<dbReference type="SUPFAM" id="SSF53850">
    <property type="entry name" value="Periplasmic binding protein-like II"/>
    <property type="match status" value="1"/>
</dbReference>
<dbReference type="RefSeq" id="WP_062189568.1">
    <property type="nucleotide sequence ID" value="NZ_DF967965.1"/>
</dbReference>
<dbReference type="Pfam" id="PF12974">
    <property type="entry name" value="Phosphonate-bd"/>
    <property type="match status" value="1"/>
</dbReference>
<feature type="region of interest" description="Disordered" evidence="1">
    <location>
        <begin position="44"/>
        <end position="67"/>
    </location>
</feature>
<evidence type="ECO:0000313" key="2">
    <source>
        <dbReference type="EMBL" id="HCE16303.1"/>
    </source>
</evidence>
<gene>
    <name evidence="2" type="ORF">DEQ80_00450</name>
</gene>
<accession>A0A3D1JCS8</accession>
<organism evidence="2 3">
    <name type="scientific">Anaerolinea thermolimosa</name>
    <dbReference type="NCBI Taxonomy" id="229919"/>
    <lineage>
        <taxon>Bacteria</taxon>
        <taxon>Bacillati</taxon>
        <taxon>Chloroflexota</taxon>
        <taxon>Anaerolineae</taxon>
        <taxon>Anaerolineales</taxon>
        <taxon>Anaerolineaceae</taxon>
        <taxon>Anaerolinea</taxon>
    </lineage>
</organism>
<dbReference type="EMBL" id="DPBP01000003">
    <property type="protein sequence ID" value="HCE16303.1"/>
    <property type="molecule type" value="Genomic_DNA"/>
</dbReference>
<evidence type="ECO:0008006" key="4">
    <source>
        <dbReference type="Google" id="ProtNLM"/>
    </source>
</evidence>
<dbReference type="AlphaFoldDB" id="A0A3D1JCS8"/>
<dbReference type="Proteomes" id="UP000264141">
    <property type="component" value="Unassembled WGS sequence"/>
</dbReference>
<dbReference type="PANTHER" id="PTHR35841">
    <property type="entry name" value="PHOSPHONATES-BINDING PERIPLASMIC PROTEIN"/>
    <property type="match status" value="1"/>
</dbReference>
<proteinExistence type="predicted"/>
<dbReference type="Gene3D" id="3.40.190.10">
    <property type="entry name" value="Periplasmic binding protein-like II"/>
    <property type="match status" value="2"/>
</dbReference>
<dbReference type="OrthoDB" id="156967at2"/>
<sequence length="359" mass="38546">MEPQPASILSKLILRTPNWRSLLLMLLVISMALTGCLSATPTLTPGPLTTPTPTPLPTATPTPQPLGHPTNPLILGVVTFENQPGVAESTARLADQLAEQTGLSVQSLPVDSYQVLLEEFGARHVHIAWLPPLTYLVASQHGLARAALLTSHFGVYLYGTQFLANASSGFTIYFDPVRGVNLADAPEALSQFDGRRPCWVDPTSASGYLVPAGLLALHGIHTTEPAFTRSHAGVVRSLYVQGICDFGATFSISGDPRTATTVLNDLPDALERIPILWRSEPIIPNMNLSFITGLPESTEKQLIDAFLEIASSPEGLSLLSSSAGEYQIEALKPIEDSLYNPLREALDALQVNLNELIGK</sequence>
<protein>
    <recommendedName>
        <fullName evidence="4">Phosphate/phosphite/phosphonate ABC transporter substrate-binding protein</fullName>
    </recommendedName>
</protein>
<comment type="caution">
    <text evidence="2">The sequence shown here is derived from an EMBL/GenBank/DDBJ whole genome shotgun (WGS) entry which is preliminary data.</text>
</comment>
<dbReference type="PANTHER" id="PTHR35841:SF1">
    <property type="entry name" value="PHOSPHONATES-BINDING PERIPLASMIC PROTEIN"/>
    <property type="match status" value="1"/>
</dbReference>
<reference evidence="2 3" key="1">
    <citation type="journal article" date="2018" name="Nat. Biotechnol.">
        <title>A standardized bacterial taxonomy based on genome phylogeny substantially revises the tree of life.</title>
        <authorList>
            <person name="Parks D.H."/>
            <person name="Chuvochina M."/>
            <person name="Waite D.W."/>
            <person name="Rinke C."/>
            <person name="Skarshewski A."/>
            <person name="Chaumeil P.A."/>
            <person name="Hugenholtz P."/>
        </authorList>
    </citation>
    <scope>NUCLEOTIDE SEQUENCE [LARGE SCALE GENOMIC DNA]</scope>
    <source>
        <strain evidence="2">UBA8781</strain>
    </source>
</reference>
<dbReference type="STRING" id="229919.GCA_001050195_00574"/>